<dbReference type="InterPro" id="IPR000055">
    <property type="entry name" value="Restrct_endonuc_typeI_TRD"/>
</dbReference>
<dbReference type="PANTHER" id="PTHR30408:SF12">
    <property type="entry name" value="TYPE I RESTRICTION ENZYME MJAVIII SPECIFICITY SUBUNIT"/>
    <property type="match status" value="1"/>
</dbReference>
<dbReference type="SUPFAM" id="SSF116734">
    <property type="entry name" value="DNA methylase specificity domain"/>
    <property type="match status" value="2"/>
</dbReference>
<evidence type="ECO:0000256" key="2">
    <source>
        <dbReference type="ARBA" id="ARBA00022747"/>
    </source>
</evidence>
<feature type="coiled-coil region" evidence="4">
    <location>
        <begin position="362"/>
        <end position="389"/>
    </location>
</feature>
<accession>A0A238JX92</accession>
<protein>
    <submittedName>
        <fullName evidence="6">Type-1 restriction enzyme EcoKI specificity protein</fullName>
    </submittedName>
</protein>
<name>A0A238JX92_9RHOB</name>
<dbReference type="RefSeq" id="WP_093966818.1">
    <property type="nucleotide sequence ID" value="NZ_FXYE01000001.1"/>
</dbReference>
<evidence type="ECO:0000256" key="4">
    <source>
        <dbReference type="SAM" id="Coils"/>
    </source>
</evidence>
<dbReference type="InterPro" id="IPR044946">
    <property type="entry name" value="Restrct_endonuc_typeI_TRD_sf"/>
</dbReference>
<keyword evidence="2" id="KW-0680">Restriction system</keyword>
<keyword evidence="3" id="KW-0238">DNA-binding</keyword>
<proteinExistence type="inferred from homology"/>
<feature type="domain" description="Type I restriction modification DNA specificity" evidence="5">
    <location>
        <begin position="3"/>
        <end position="170"/>
    </location>
</feature>
<evidence type="ECO:0000313" key="6">
    <source>
        <dbReference type="EMBL" id="SMX35278.1"/>
    </source>
</evidence>
<evidence type="ECO:0000259" key="5">
    <source>
        <dbReference type="Pfam" id="PF01420"/>
    </source>
</evidence>
<dbReference type="OrthoDB" id="512700at2"/>
<dbReference type="GO" id="GO:0003677">
    <property type="term" value="F:DNA binding"/>
    <property type="evidence" value="ECO:0007669"/>
    <property type="project" value="UniProtKB-KW"/>
</dbReference>
<dbReference type="Pfam" id="PF01420">
    <property type="entry name" value="Methylase_S"/>
    <property type="match status" value="1"/>
</dbReference>
<gene>
    <name evidence="6" type="primary">hsdS_2</name>
    <name evidence="6" type="ORF">COL8621_01739</name>
</gene>
<dbReference type="Gene3D" id="3.90.220.20">
    <property type="entry name" value="DNA methylase specificity domains"/>
    <property type="match status" value="2"/>
</dbReference>
<dbReference type="EMBL" id="FXYE01000001">
    <property type="protein sequence ID" value="SMX35278.1"/>
    <property type="molecule type" value="Genomic_DNA"/>
</dbReference>
<sequence>MVPEGWSITKLSDLADVKRGAGSQYLTYVDEPDEGIRLIRIGDFLGDNPKFVSHTSDMDRFILKKDDILIAGTGATAGITFEVPEHFEGYAFSYNAPRIRPKKHVDKVFLVNFLKSNEITKQQRSLFTGNAQPFLDTKAIGGFKILTPPLPEQQKIADILSTWDAAIEKTEALLATAKAQKRALMQSLLTGKRRFPEFEGQPWKEVRLGDVFSRVRRRNTVGNDNVLTISAQHGLVSQEKYFNKRVAAKDLSGYTLLHHGDFAYNKSYSRGYPLGAIKMLEIDEPGVVSSLYLCFALTDKSSNCREYFRHFFEAGRFNHEIYKIAQEGARNHGLLNVSSTDFFRAQVSVPPLAEQRKIAAVLNCAEDQIAEHAQSVEKLRTEKKALMQQLLTGKRRVVVDA</sequence>
<dbReference type="Proteomes" id="UP000202922">
    <property type="component" value="Unassembled WGS sequence"/>
</dbReference>
<dbReference type="GO" id="GO:0009307">
    <property type="term" value="P:DNA restriction-modification system"/>
    <property type="evidence" value="ECO:0007669"/>
    <property type="project" value="UniProtKB-KW"/>
</dbReference>
<dbReference type="PANTHER" id="PTHR30408">
    <property type="entry name" value="TYPE-1 RESTRICTION ENZYME ECOKI SPECIFICITY PROTEIN"/>
    <property type="match status" value="1"/>
</dbReference>
<keyword evidence="7" id="KW-1185">Reference proteome</keyword>
<evidence type="ECO:0000256" key="3">
    <source>
        <dbReference type="ARBA" id="ARBA00023125"/>
    </source>
</evidence>
<organism evidence="6 7">
    <name type="scientific">Actibacterium lipolyticum</name>
    <dbReference type="NCBI Taxonomy" id="1524263"/>
    <lineage>
        <taxon>Bacteria</taxon>
        <taxon>Pseudomonadati</taxon>
        <taxon>Pseudomonadota</taxon>
        <taxon>Alphaproteobacteria</taxon>
        <taxon>Rhodobacterales</taxon>
        <taxon>Roseobacteraceae</taxon>
        <taxon>Actibacterium</taxon>
    </lineage>
</organism>
<keyword evidence="4" id="KW-0175">Coiled coil</keyword>
<reference evidence="7" key="1">
    <citation type="submission" date="2017-05" db="EMBL/GenBank/DDBJ databases">
        <authorList>
            <person name="Rodrigo-Torres L."/>
            <person name="Arahal R. D."/>
            <person name="Lucena T."/>
        </authorList>
    </citation>
    <scope>NUCLEOTIDE SEQUENCE [LARGE SCALE GENOMIC DNA]</scope>
    <source>
        <strain evidence="7">CECT 8621</strain>
    </source>
</reference>
<comment type="similarity">
    <text evidence="1">Belongs to the type-I restriction system S methylase family.</text>
</comment>
<evidence type="ECO:0000313" key="7">
    <source>
        <dbReference type="Proteomes" id="UP000202922"/>
    </source>
</evidence>
<dbReference type="InterPro" id="IPR052021">
    <property type="entry name" value="Type-I_RS_S_subunit"/>
</dbReference>
<dbReference type="AlphaFoldDB" id="A0A238JX92"/>
<evidence type="ECO:0000256" key="1">
    <source>
        <dbReference type="ARBA" id="ARBA00010923"/>
    </source>
</evidence>